<name>A0A160VRF1_9EURY</name>
<dbReference type="InterPro" id="IPR020051">
    <property type="entry name" value="SagB-type_dehydrogenase"/>
</dbReference>
<dbReference type="GO" id="GO:0016491">
    <property type="term" value="F:oxidoreductase activity"/>
    <property type="evidence" value="ECO:0007669"/>
    <property type="project" value="InterPro"/>
</dbReference>
<evidence type="ECO:0000313" key="2">
    <source>
        <dbReference type="EMBL" id="CUX77507.1"/>
    </source>
</evidence>
<dbReference type="EMBL" id="LN999010">
    <property type="protein sequence ID" value="CUX77507.1"/>
    <property type="molecule type" value="Genomic_DNA"/>
</dbReference>
<dbReference type="InterPro" id="IPR000415">
    <property type="entry name" value="Nitroreductase-like"/>
</dbReference>
<dbReference type="PANTHER" id="PTHR43745:SF2">
    <property type="entry name" value="NITROREDUCTASE MJ1384-RELATED"/>
    <property type="match status" value="1"/>
</dbReference>
<dbReference type="Gene3D" id="3.40.109.10">
    <property type="entry name" value="NADH Oxidase"/>
    <property type="match status" value="1"/>
</dbReference>
<proteinExistence type="predicted"/>
<dbReference type="KEGG" id="tch:CHITON_0728"/>
<dbReference type="PANTHER" id="PTHR43745">
    <property type="entry name" value="NITROREDUCTASE MJ1384-RELATED"/>
    <property type="match status" value="1"/>
</dbReference>
<dbReference type="InterPro" id="IPR029479">
    <property type="entry name" value="Nitroreductase"/>
</dbReference>
<reference evidence="3" key="1">
    <citation type="submission" date="2016-01" db="EMBL/GenBank/DDBJ databases">
        <authorList>
            <person name="Vorgias C.E."/>
        </authorList>
    </citation>
    <scope>NUCLEOTIDE SEQUENCE [LARGE SCALE GENOMIC DNA]</scope>
</reference>
<dbReference type="NCBIfam" id="TIGR03605">
    <property type="entry name" value="antibiot_sagB"/>
    <property type="match status" value="1"/>
</dbReference>
<organism evidence="2 3">
    <name type="scientific">Thermococcus chitonophagus</name>
    <dbReference type="NCBI Taxonomy" id="54262"/>
    <lineage>
        <taxon>Archaea</taxon>
        <taxon>Methanobacteriati</taxon>
        <taxon>Methanobacteriota</taxon>
        <taxon>Thermococci</taxon>
        <taxon>Thermococcales</taxon>
        <taxon>Thermococcaceae</taxon>
        <taxon>Thermococcus</taxon>
    </lineage>
</organism>
<dbReference type="STRING" id="54262.CHITON_0728"/>
<gene>
    <name evidence="2" type="ORF">CHITON_0728</name>
</gene>
<feature type="domain" description="Nitroreductase" evidence="1">
    <location>
        <begin position="23"/>
        <end position="187"/>
    </location>
</feature>
<evidence type="ECO:0000259" key="1">
    <source>
        <dbReference type="Pfam" id="PF00881"/>
    </source>
</evidence>
<dbReference type="InterPro" id="IPR052544">
    <property type="entry name" value="Bacteriocin_Proc_Enz"/>
</dbReference>
<dbReference type="SUPFAM" id="SSF55469">
    <property type="entry name" value="FMN-dependent nitroreductase-like"/>
    <property type="match status" value="1"/>
</dbReference>
<protein>
    <recommendedName>
        <fullName evidence="1">Nitroreductase domain-containing protein</fullName>
    </recommendedName>
</protein>
<dbReference type="CDD" id="cd02142">
    <property type="entry name" value="McbC_SagB-like_oxidoreductase"/>
    <property type="match status" value="1"/>
</dbReference>
<accession>A0A160VRF1</accession>
<sequence>MEVKLPSPNLKGKMSVEEAIYLRKSIRRYKNAPLKLKHLSQVLWAAYGINKWGKRTSPSAGACYPFEVYVVANNVEGLENGLYYYDGKSHRLKLVRKKVAKACLGQKCVETAPAVIIVVAHYERTTRKYGERGYRYVHMDAGHLGQNIYLQATAIGLGTVAVGAFIDEELKAVLDVPGDPLYVFPVGVPAE</sequence>
<dbReference type="Pfam" id="PF00881">
    <property type="entry name" value="Nitroreductase"/>
    <property type="match status" value="1"/>
</dbReference>
<evidence type="ECO:0000313" key="3">
    <source>
        <dbReference type="Proteomes" id="UP000093069"/>
    </source>
</evidence>
<dbReference type="AlphaFoldDB" id="A0A160VRF1"/>
<dbReference type="Proteomes" id="UP000093069">
    <property type="component" value="Chromosome I"/>
</dbReference>